<keyword evidence="3" id="KW-0479">Metal-binding</keyword>
<proteinExistence type="inferred from homology"/>
<dbReference type="OrthoDB" id="7305302at2"/>
<dbReference type="NCBIfam" id="TIGR02481">
    <property type="entry name" value="hemeryth_dom"/>
    <property type="match status" value="1"/>
</dbReference>
<dbReference type="PANTHER" id="PTHR37164">
    <property type="entry name" value="BACTERIOHEMERYTHRIN"/>
    <property type="match status" value="1"/>
</dbReference>
<evidence type="ECO:0000256" key="3">
    <source>
        <dbReference type="ARBA" id="ARBA00022723"/>
    </source>
</evidence>
<keyword evidence="2" id="KW-0561">Oxygen transport</keyword>
<sequence>MSKYPIRLTGNEQIDDDHRELWELFQSIKAAPKDQERVLESMRLLSDGWVEHFKREEAVMAQAGYPGLEAHKTLHRQYHERILEFQKNLEQRKEMAQSEWERMLAEAKLEAGLEVVTECSTCIKVAAFLTQWFLQHTNFEDQKYVAYLKSASGA</sequence>
<dbReference type="EMBL" id="LVJN01000020">
    <property type="protein sequence ID" value="OSM02293.1"/>
    <property type="molecule type" value="Genomic_DNA"/>
</dbReference>
<dbReference type="PANTHER" id="PTHR37164:SF1">
    <property type="entry name" value="BACTERIOHEMERYTHRIN"/>
    <property type="match status" value="1"/>
</dbReference>
<reference evidence="6 7" key="1">
    <citation type="journal article" date="2016" name="BMC Genomics">
        <title>Combined genomic and structural analyses of a cultured magnetotactic bacterium reveals its niche adaptation to a dynamic environment.</title>
        <authorList>
            <person name="Araujo A.C."/>
            <person name="Morillo V."/>
            <person name="Cypriano J."/>
            <person name="Teixeira L.C."/>
            <person name="Leao P."/>
            <person name="Lyra S."/>
            <person name="Almeida L.G."/>
            <person name="Bazylinski D.A."/>
            <person name="Vasconcellos A.T."/>
            <person name="Abreu F."/>
            <person name="Lins U."/>
        </authorList>
    </citation>
    <scope>NUCLEOTIDE SEQUENCE [LARGE SCALE GENOMIC DNA]</scope>
    <source>
        <strain evidence="6 7">IT-1</strain>
    </source>
</reference>
<dbReference type="InterPro" id="IPR016131">
    <property type="entry name" value="Haemerythrin_Fe_BS"/>
</dbReference>
<accession>A0A1Y2K2Q7</accession>
<comment type="similarity">
    <text evidence="1">Belongs to the hemerythrin family.</text>
</comment>
<evidence type="ECO:0000313" key="6">
    <source>
        <dbReference type="EMBL" id="OSM02293.1"/>
    </source>
</evidence>
<evidence type="ECO:0000259" key="5">
    <source>
        <dbReference type="Pfam" id="PF01814"/>
    </source>
</evidence>
<protein>
    <submittedName>
        <fullName evidence="6">Putative hemerythrin-like, metal-binding (MHR) protein</fullName>
    </submittedName>
</protein>
<dbReference type="Pfam" id="PF01814">
    <property type="entry name" value="Hemerythrin"/>
    <property type="match status" value="1"/>
</dbReference>
<dbReference type="AlphaFoldDB" id="A0A1Y2K2Q7"/>
<keyword evidence="4" id="KW-0408">Iron</keyword>
<dbReference type="InterPro" id="IPR012312">
    <property type="entry name" value="Hemerythrin-like"/>
</dbReference>
<evidence type="ECO:0000313" key="7">
    <source>
        <dbReference type="Proteomes" id="UP000194003"/>
    </source>
</evidence>
<evidence type="ECO:0000256" key="2">
    <source>
        <dbReference type="ARBA" id="ARBA00022621"/>
    </source>
</evidence>
<evidence type="ECO:0000256" key="1">
    <source>
        <dbReference type="ARBA" id="ARBA00010587"/>
    </source>
</evidence>
<dbReference type="SUPFAM" id="SSF47188">
    <property type="entry name" value="Hemerythrin-like"/>
    <property type="match status" value="1"/>
</dbReference>
<dbReference type="Proteomes" id="UP000194003">
    <property type="component" value="Unassembled WGS sequence"/>
</dbReference>
<dbReference type="GO" id="GO:0005344">
    <property type="term" value="F:oxygen carrier activity"/>
    <property type="evidence" value="ECO:0007669"/>
    <property type="project" value="UniProtKB-KW"/>
</dbReference>
<keyword evidence="7" id="KW-1185">Reference proteome</keyword>
<dbReference type="InterPro" id="IPR035938">
    <property type="entry name" value="Hemerythrin-like_sf"/>
</dbReference>
<dbReference type="RefSeq" id="WP_158089582.1">
    <property type="nucleotide sequence ID" value="NZ_LVJN01000020.1"/>
</dbReference>
<dbReference type="InterPro" id="IPR012827">
    <property type="entry name" value="Hemerythrin_metal-bd"/>
</dbReference>
<dbReference type="STRING" id="1434232.MAIT1_02413"/>
<keyword evidence="2" id="KW-0813">Transport</keyword>
<gene>
    <name evidence="6" type="ORF">MAIT1_02413</name>
</gene>
<dbReference type="GO" id="GO:0046872">
    <property type="term" value="F:metal ion binding"/>
    <property type="evidence" value="ECO:0007669"/>
    <property type="project" value="UniProtKB-KW"/>
</dbReference>
<dbReference type="CDD" id="cd12107">
    <property type="entry name" value="Hemerythrin"/>
    <property type="match status" value="1"/>
</dbReference>
<comment type="caution">
    <text evidence="6">The sequence shown here is derived from an EMBL/GenBank/DDBJ whole genome shotgun (WGS) entry which is preliminary data.</text>
</comment>
<dbReference type="PROSITE" id="PS00550">
    <property type="entry name" value="HEMERYTHRINS"/>
    <property type="match status" value="1"/>
</dbReference>
<dbReference type="Gene3D" id="1.20.120.50">
    <property type="entry name" value="Hemerythrin-like"/>
    <property type="match status" value="1"/>
</dbReference>
<dbReference type="InterPro" id="IPR050669">
    <property type="entry name" value="Hemerythrin"/>
</dbReference>
<feature type="domain" description="Hemerythrin-like" evidence="5">
    <location>
        <begin position="10"/>
        <end position="147"/>
    </location>
</feature>
<evidence type="ECO:0000256" key="4">
    <source>
        <dbReference type="ARBA" id="ARBA00023004"/>
    </source>
</evidence>
<name>A0A1Y2K2Q7_9PROT</name>
<organism evidence="6 7">
    <name type="scientific">Magnetofaba australis IT-1</name>
    <dbReference type="NCBI Taxonomy" id="1434232"/>
    <lineage>
        <taxon>Bacteria</taxon>
        <taxon>Pseudomonadati</taxon>
        <taxon>Pseudomonadota</taxon>
        <taxon>Magnetococcia</taxon>
        <taxon>Magnetococcales</taxon>
        <taxon>Magnetococcaceae</taxon>
        <taxon>Magnetofaba</taxon>
    </lineage>
</organism>